<dbReference type="PANTHER" id="PTHR13355:SF11">
    <property type="entry name" value="GLUCOSAMINE 6-PHOSPHATE N-ACETYLTRANSFERASE"/>
    <property type="match status" value="1"/>
</dbReference>
<proteinExistence type="predicted"/>
<feature type="domain" description="N-acetyltransferase" evidence="1">
    <location>
        <begin position="3"/>
        <end position="145"/>
    </location>
</feature>
<dbReference type="Pfam" id="PF13673">
    <property type="entry name" value="Acetyltransf_10"/>
    <property type="match status" value="1"/>
</dbReference>
<sequence>MNVTVKEISPEQQLELNDAFKVRFEVFVQEQNVSEEEEVDEYEETALHFVAYEDSRPVGAGRLRFADGYGKVERICVLASHRHTGAGRLIMEAVEQKAKTEGFHSMKLNAQISASGFYKKLGYHVTSGEFMDAGIPHLEMKKTLSAES</sequence>
<dbReference type="CDD" id="cd04301">
    <property type="entry name" value="NAT_SF"/>
    <property type="match status" value="1"/>
</dbReference>
<gene>
    <name evidence="2" type="ORF">SAMN05216352_10689</name>
</gene>
<evidence type="ECO:0000259" key="1">
    <source>
        <dbReference type="PROSITE" id="PS51186"/>
    </source>
</evidence>
<evidence type="ECO:0000313" key="2">
    <source>
        <dbReference type="EMBL" id="SDI27395.1"/>
    </source>
</evidence>
<dbReference type="Gene3D" id="3.40.630.30">
    <property type="match status" value="1"/>
</dbReference>
<dbReference type="EMBL" id="FNDU01000006">
    <property type="protein sequence ID" value="SDI27395.1"/>
    <property type="molecule type" value="Genomic_DNA"/>
</dbReference>
<organism evidence="2 3">
    <name type="scientific">Alteribacillus bidgolensis</name>
    <dbReference type="NCBI Taxonomy" id="930129"/>
    <lineage>
        <taxon>Bacteria</taxon>
        <taxon>Bacillati</taxon>
        <taxon>Bacillota</taxon>
        <taxon>Bacilli</taxon>
        <taxon>Bacillales</taxon>
        <taxon>Bacillaceae</taxon>
        <taxon>Alteribacillus</taxon>
    </lineage>
</organism>
<dbReference type="SUPFAM" id="SSF55729">
    <property type="entry name" value="Acyl-CoA N-acyltransferases (Nat)"/>
    <property type="match status" value="1"/>
</dbReference>
<dbReference type="PANTHER" id="PTHR13355">
    <property type="entry name" value="GLUCOSAMINE 6-PHOSPHATE N-ACETYLTRANSFERASE"/>
    <property type="match status" value="1"/>
</dbReference>
<dbReference type="GO" id="GO:0004343">
    <property type="term" value="F:glucosamine 6-phosphate N-acetyltransferase activity"/>
    <property type="evidence" value="ECO:0007669"/>
    <property type="project" value="TreeGrafter"/>
</dbReference>
<dbReference type="InterPro" id="IPR000182">
    <property type="entry name" value="GNAT_dom"/>
</dbReference>
<protein>
    <submittedName>
        <fullName evidence="2">Predicted N-acyltransferase, GNAT family</fullName>
    </submittedName>
</protein>
<dbReference type="Proteomes" id="UP000199017">
    <property type="component" value="Unassembled WGS sequence"/>
</dbReference>
<dbReference type="InterPro" id="IPR016181">
    <property type="entry name" value="Acyl_CoA_acyltransferase"/>
</dbReference>
<reference evidence="2 3" key="1">
    <citation type="submission" date="2016-10" db="EMBL/GenBank/DDBJ databases">
        <authorList>
            <person name="de Groot N.N."/>
        </authorList>
    </citation>
    <scope>NUCLEOTIDE SEQUENCE [LARGE SCALE GENOMIC DNA]</scope>
    <source>
        <strain evidence="3">P4B,CCM 7963,CECT 7998,DSM 25260,IBRC-M 10614,KCTC 13821</strain>
    </source>
</reference>
<dbReference type="PROSITE" id="PS51186">
    <property type="entry name" value="GNAT"/>
    <property type="match status" value="1"/>
</dbReference>
<accession>A0A1G8J832</accession>
<name>A0A1G8J832_9BACI</name>
<keyword evidence="3" id="KW-1185">Reference proteome</keyword>
<dbReference type="AlphaFoldDB" id="A0A1G8J832"/>
<keyword evidence="2" id="KW-0012">Acyltransferase</keyword>
<dbReference type="STRING" id="930129.SAMN05216352_10689"/>
<dbReference type="InterPro" id="IPR039143">
    <property type="entry name" value="GNPNAT1-like"/>
</dbReference>
<keyword evidence="2" id="KW-0808">Transferase</keyword>
<evidence type="ECO:0000313" key="3">
    <source>
        <dbReference type="Proteomes" id="UP000199017"/>
    </source>
</evidence>